<dbReference type="PANTHER" id="PTHR43080:SF2">
    <property type="entry name" value="CBS DOMAIN-CONTAINING PROTEIN"/>
    <property type="match status" value="1"/>
</dbReference>
<evidence type="ECO:0000256" key="1">
    <source>
        <dbReference type="ARBA" id="ARBA00023122"/>
    </source>
</evidence>
<dbReference type="EMBL" id="CP058998">
    <property type="protein sequence ID" value="QLJ52281.1"/>
    <property type="molecule type" value="Genomic_DNA"/>
</dbReference>
<feature type="domain" description="CBS" evidence="3">
    <location>
        <begin position="13"/>
        <end position="69"/>
    </location>
</feature>
<accession>A0A7D6BSF3</accession>
<dbReference type="Proteomes" id="UP000510821">
    <property type="component" value="Chromosome"/>
</dbReference>
<dbReference type="Pfam" id="PF00571">
    <property type="entry name" value="CBS"/>
    <property type="match status" value="4"/>
</dbReference>
<name>A0A7D6BSF3_FERL1</name>
<evidence type="ECO:0000313" key="4">
    <source>
        <dbReference type="EMBL" id="QLJ52281.1"/>
    </source>
</evidence>
<reference evidence="5" key="1">
    <citation type="submission" date="2020-07" db="EMBL/GenBank/DDBJ databases">
        <title>Metabolic diversity and evolutionary history of the archaeal phylum ###Micrarchaeota### uncovered from a freshwater lake metagenome.</title>
        <authorList>
            <person name="Kadnikov V.V."/>
            <person name="Savvichev A.S."/>
            <person name="Mardanov A.V."/>
            <person name="Beletsky A.V."/>
            <person name="Chupakov A.V."/>
            <person name="Kokryatskaya N.M."/>
            <person name="Pimenov N.V."/>
            <person name="Ravin N.V."/>
        </authorList>
    </citation>
    <scope>NUCLEOTIDE SEQUENCE [LARGE SCALE GENOMIC DNA]</scope>
</reference>
<evidence type="ECO:0000259" key="3">
    <source>
        <dbReference type="PROSITE" id="PS51371"/>
    </source>
</evidence>
<dbReference type="Gene3D" id="3.10.580.10">
    <property type="entry name" value="CBS-domain"/>
    <property type="match status" value="2"/>
</dbReference>
<dbReference type="InterPro" id="IPR000644">
    <property type="entry name" value="CBS_dom"/>
</dbReference>
<evidence type="ECO:0000256" key="2">
    <source>
        <dbReference type="PROSITE-ProRule" id="PRU00703"/>
    </source>
</evidence>
<dbReference type="KEGG" id="flt:Sv326_0106"/>
<dbReference type="InterPro" id="IPR051257">
    <property type="entry name" value="Diverse_CBS-Domain"/>
</dbReference>
<dbReference type="SUPFAM" id="SSF54631">
    <property type="entry name" value="CBS-domain pair"/>
    <property type="match status" value="3"/>
</dbReference>
<dbReference type="AlphaFoldDB" id="A0A7D6BSF3"/>
<dbReference type="SMART" id="SM00116">
    <property type="entry name" value="CBS"/>
    <property type="match status" value="4"/>
</dbReference>
<feature type="domain" description="CBS" evidence="3">
    <location>
        <begin position="92"/>
        <end position="151"/>
    </location>
</feature>
<organism evidence="4 5">
    <name type="scientific">Fermentimicrarchaeum limneticum</name>
    <dbReference type="NCBI Taxonomy" id="2795018"/>
    <lineage>
        <taxon>Archaea</taxon>
        <taxon>Candidatus Micrarchaeota</taxon>
        <taxon>Candidatus Fermentimicrarchaeales</taxon>
        <taxon>Candidatus Fermentimicrarchaeaceae</taxon>
        <taxon>Candidatus Fermentimicrarchaeum</taxon>
    </lineage>
</organism>
<proteinExistence type="predicted"/>
<protein>
    <recommendedName>
        <fullName evidence="3">CBS domain-containing protein</fullName>
    </recommendedName>
</protein>
<feature type="domain" description="CBS" evidence="3">
    <location>
        <begin position="155"/>
        <end position="211"/>
    </location>
</feature>
<evidence type="ECO:0000313" key="5">
    <source>
        <dbReference type="Proteomes" id="UP000510821"/>
    </source>
</evidence>
<dbReference type="InterPro" id="IPR046342">
    <property type="entry name" value="CBS_dom_sf"/>
</dbReference>
<gene>
    <name evidence="4" type="ORF">Sv326_0106</name>
</gene>
<dbReference type="PROSITE" id="PS51371">
    <property type="entry name" value="CBS"/>
    <property type="match status" value="4"/>
</dbReference>
<dbReference type="PANTHER" id="PTHR43080">
    <property type="entry name" value="CBS DOMAIN-CONTAINING PROTEIN CBSX3, MITOCHONDRIAL"/>
    <property type="match status" value="1"/>
</dbReference>
<sequence>MWVSKRRRIIDLATKEVITTAPTTTVKALCDLMMRTGKRKIPIADVLNHIKGIVTSTDLINYFGGGEKYVIMERDYKDNFLSGINAPTSKIMTTEVFFVNEDEPVSSVADKMLYQYFGGFPVLDKDVKLVGFVTEQDFISPLAGEKLHFPARNAMTKKVITVTPNTTIKDATRIMCANQLRRLPVVSEHRITGMVRSYDVLKFISDAEFAKFHTSKAEVILSEVASNVMSKDIYTIDEELDLGEVIRLFKKKRVGGFPIVKGDRLLGIITERDVFRAVYSTLKMHFPKKFNEIVFTLFHEK</sequence>
<feature type="domain" description="CBS" evidence="3">
    <location>
        <begin position="229"/>
        <end position="284"/>
    </location>
</feature>
<keyword evidence="1 2" id="KW-0129">CBS domain</keyword>